<keyword evidence="2" id="KW-1185">Reference proteome</keyword>
<gene>
    <name evidence="1" type="ORF">R3P38DRAFT_3228283</name>
</gene>
<protein>
    <submittedName>
        <fullName evidence="1">Uncharacterized protein</fullName>
    </submittedName>
</protein>
<reference evidence="1 2" key="1">
    <citation type="journal article" date="2024" name="J Genomics">
        <title>Draft genome sequencing and assembly of Favolaschia claudopus CIRM-BRFM 2984 isolated from oak limbs.</title>
        <authorList>
            <person name="Navarro D."/>
            <person name="Drula E."/>
            <person name="Chaduli D."/>
            <person name="Cazenave R."/>
            <person name="Ahrendt S."/>
            <person name="Wang J."/>
            <person name="Lipzen A."/>
            <person name="Daum C."/>
            <person name="Barry K."/>
            <person name="Grigoriev I.V."/>
            <person name="Favel A."/>
            <person name="Rosso M.N."/>
            <person name="Martin F."/>
        </authorList>
    </citation>
    <scope>NUCLEOTIDE SEQUENCE [LARGE SCALE GENOMIC DNA]</scope>
    <source>
        <strain evidence="1 2">CIRM-BRFM 2984</strain>
    </source>
</reference>
<dbReference type="Proteomes" id="UP001362999">
    <property type="component" value="Unassembled WGS sequence"/>
</dbReference>
<evidence type="ECO:0000313" key="1">
    <source>
        <dbReference type="EMBL" id="KAK6988910.1"/>
    </source>
</evidence>
<organism evidence="1 2">
    <name type="scientific">Favolaschia claudopus</name>
    <dbReference type="NCBI Taxonomy" id="2862362"/>
    <lineage>
        <taxon>Eukaryota</taxon>
        <taxon>Fungi</taxon>
        <taxon>Dikarya</taxon>
        <taxon>Basidiomycota</taxon>
        <taxon>Agaricomycotina</taxon>
        <taxon>Agaricomycetes</taxon>
        <taxon>Agaricomycetidae</taxon>
        <taxon>Agaricales</taxon>
        <taxon>Marasmiineae</taxon>
        <taxon>Mycenaceae</taxon>
        <taxon>Favolaschia</taxon>
    </lineage>
</organism>
<dbReference type="EMBL" id="JAWWNJ010000119">
    <property type="protein sequence ID" value="KAK6988910.1"/>
    <property type="molecule type" value="Genomic_DNA"/>
</dbReference>
<dbReference type="AlphaFoldDB" id="A0AAV9ZQP6"/>
<sequence>MQLPRVACMKGQVLTFPIQLHCLISSRYRLPNVDRRRPDTLTNSGNFDYAQTRRFLFETPLPPVLLPLSSLPPPAASPDASTTSTSQTCVAAISVFKLNGFFLASSSRPFPVHPHIPSTLEISSPPPPRLAPECIAFLLPLPLRLANDALPALRLPPNSIHWHAAVPSFPLSPSRSPRFVFQSNPQPCRPTLRPPFLIFQTPRCRQ</sequence>
<name>A0AAV9ZQP6_9AGAR</name>
<accession>A0AAV9ZQP6</accession>
<comment type="caution">
    <text evidence="1">The sequence shown here is derived from an EMBL/GenBank/DDBJ whole genome shotgun (WGS) entry which is preliminary data.</text>
</comment>
<proteinExistence type="predicted"/>
<evidence type="ECO:0000313" key="2">
    <source>
        <dbReference type="Proteomes" id="UP001362999"/>
    </source>
</evidence>